<evidence type="ECO:0000256" key="2">
    <source>
        <dbReference type="ARBA" id="ARBA00022723"/>
    </source>
</evidence>
<evidence type="ECO:0000256" key="3">
    <source>
        <dbReference type="ARBA" id="ARBA00022833"/>
    </source>
</evidence>
<dbReference type="RefSeq" id="WP_234822487.1">
    <property type="nucleotide sequence ID" value="NZ_QKZL01000003.1"/>
</dbReference>
<dbReference type="EMBL" id="QKZL01000003">
    <property type="protein sequence ID" value="PZX18250.1"/>
    <property type="molecule type" value="Genomic_DNA"/>
</dbReference>
<dbReference type="PROSITE" id="PS51891">
    <property type="entry name" value="CENP_V_GFA"/>
    <property type="match status" value="1"/>
</dbReference>
<keyword evidence="4" id="KW-0456">Lyase</keyword>
<dbReference type="Gene3D" id="3.90.1590.10">
    <property type="entry name" value="glutathione-dependent formaldehyde- activating enzyme (gfa)"/>
    <property type="match status" value="1"/>
</dbReference>
<sequence>MTIMDDAGLPVMGGCLCNEVSFRIRGPLRPVIACHCQQCRRTSGHYTASTSAPRDAVEIEGDVTWYRSSENARRGFCAECGSNLFWDGGGGRLSIFAGCLDKPTGLALAGHIFCADRGDYYEITDDLPKAEAASPEMTDGV</sequence>
<dbReference type="InterPro" id="IPR011057">
    <property type="entry name" value="Mss4-like_sf"/>
</dbReference>
<dbReference type="SUPFAM" id="SSF51316">
    <property type="entry name" value="Mss4-like"/>
    <property type="match status" value="1"/>
</dbReference>
<keyword evidence="2" id="KW-0479">Metal-binding</keyword>
<dbReference type="GO" id="GO:0016846">
    <property type="term" value="F:carbon-sulfur lyase activity"/>
    <property type="evidence" value="ECO:0007669"/>
    <property type="project" value="InterPro"/>
</dbReference>
<organism evidence="6 7">
    <name type="scientific">Palleronia aestuarii</name>
    <dbReference type="NCBI Taxonomy" id="568105"/>
    <lineage>
        <taxon>Bacteria</taxon>
        <taxon>Pseudomonadati</taxon>
        <taxon>Pseudomonadota</taxon>
        <taxon>Alphaproteobacteria</taxon>
        <taxon>Rhodobacterales</taxon>
        <taxon>Roseobacteraceae</taxon>
        <taxon>Palleronia</taxon>
    </lineage>
</organism>
<dbReference type="GO" id="GO:0046872">
    <property type="term" value="F:metal ion binding"/>
    <property type="evidence" value="ECO:0007669"/>
    <property type="project" value="UniProtKB-KW"/>
</dbReference>
<evidence type="ECO:0000313" key="6">
    <source>
        <dbReference type="EMBL" id="PZX18250.1"/>
    </source>
</evidence>
<protein>
    <recommendedName>
        <fullName evidence="5">CENP-V/GFA domain-containing protein</fullName>
    </recommendedName>
</protein>
<dbReference type="InterPro" id="IPR006913">
    <property type="entry name" value="CENP-V/GFA"/>
</dbReference>
<evidence type="ECO:0000259" key="5">
    <source>
        <dbReference type="PROSITE" id="PS51891"/>
    </source>
</evidence>
<comment type="similarity">
    <text evidence="1">Belongs to the Gfa family.</text>
</comment>
<evidence type="ECO:0000256" key="1">
    <source>
        <dbReference type="ARBA" id="ARBA00005495"/>
    </source>
</evidence>
<evidence type="ECO:0000313" key="7">
    <source>
        <dbReference type="Proteomes" id="UP000248916"/>
    </source>
</evidence>
<comment type="caution">
    <text evidence="6">The sequence shown here is derived from an EMBL/GenBank/DDBJ whole genome shotgun (WGS) entry which is preliminary data.</text>
</comment>
<dbReference type="PANTHER" id="PTHR33337">
    <property type="entry name" value="GFA DOMAIN-CONTAINING PROTEIN"/>
    <property type="match status" value="1"/>
</dbReference>
<reference evidence="6 7" key="1">
    <citation type="submission" date="2018-06" db="EMBL/GenBank/DDBJ databases">
        <title>Genomic Encyclopedia of Archaeal and Bacterial Type Strains, Phase II (KMG-II): from individual species to whole genera.</title>
        <authorList>
            <person name="Goeker M."/>
        </authorList>
    </citation>
    <scope>NUCLEOTIDE SEQUENCE [LARGE SCALE GENOMIC DNA]</scope>
    <source>
        <strain evidence="6 7">DSM 22009</strain>
    </source>
</reference>
<dbReference type="Pfam" id="PF04828">
    <property type="entry name" value="GFA"/>
    <property type="match status" value="1"/>
</dbReference>
<dbReference type="Proteomes" id="UP000248916">
    <property type="component" value="Unassembled WGS sequence"/>
</dbReference>
<evidence type="ECO:0000256" key="4">
    <source>
        <dbReference type="ARBA" id="ARBA00023239"/>
    </source>
</evidence>
<dbReference type="PANTHER" id="PTHR33337:SF40">
    <property type="entry name" value="CENP-V_GFA DOMAIN-CONTAINING PROTEIN-RELATED"/>
    <property type="match status" value="1"/>
</dbReference>
<accession>A0A2W7NEA1</accession>
<keyword evidence="3" id="KW-0862">Zinc</keyword>
<gene>
    <name evidence="6" type="ORF">LX81_00879</name>
</gene>
<dbReference type="AlphaFoldDB" id="A0A2W7NEA1"/>
<proteinExistence type="inferred from homology"/>
<keyword evidence="7" id="KW-1185">Reference proteome</keyword>
<name>A0A2W7NEA1_9RHOB</name>
<feature type="domain" description="CENP-V/GFA" evidence="5">
    <location>
        <begin position="11"/>
        <end position="122"/>
    </location>
</feature>